<dbReference type="KEGG" id="dpl:KGM_213434"/>
<comment type="subunit">
    <text evidence="3">Subunit of the heterotrimeric GatCAB amidotransferase (AdT) complex, composed of A, B and C subunits.</text>
</comment>
<dbReference type="InterPro" id="IPR036621">
    <property type="entry name" value="Anticodon-bd_dom_sf"/>
</dbReference>
<comment type="similarity">
    <text evidence="3">Belongs to the GatC family.</text>
</comment>
<gene>
    <name evidence="4" type="ORF">KGM_213434</name>
</gene>
<name>A0A212FDL1_DANPL</name>
<dbReference type="InterPro" id="IPR003837">
    <property type="entry name" value="GatC"/>
</dbReference>
<dbReference type="Pfam" id="PF02686">
    <property type="entry name" value="GatC"/>
    <property type="match status" value="1"/>
</dbReference>
<dbReference type="HAMAP" id="MF_00122">
    <property type="entry name" value="GatC"/>
    <property type="match status" value="1"/>
</dbReference>
<dbReference type="GO" id="GO:0030956">
    <property type="term" value="C:glutamyl-tRNA(Gln) amidotransferase complex"/>
    <property type="evidence" value="ECO:0007669"/>
    <property type="project" value="UniProtKB-UniRule"/>
</dbReference>
<reference evidence="4 5" key="1">
    <citation type="journal article" date="2011" name="Cell">
        <title>The monarch butterfly genome yields insights into long-distance migration.</title>
        <authorList>
            <person name="Zhan S."/>
            <person name="Merlin C."/>
            <person name="Boore J.L."/>
            <person name="Reppert S.M."/>
        </authorList>
    </citation>
    <scope>NUCLEOTIDE SEQUENCE [LARGE SCALE GENOMIC DNA]</scope>
    <source>
        <strain evidence="4">F-2</strain>
    </source>
</reference>
<dbReference type="SUPFAM" id="SSF52954">
    <property type="entry name" value="Class II aaRS ABD-related"/>
    <property type="match status" value="1"/>
</dbReference>
<dbReference type="Proteomes" id="UP000007151">
    <property type="component" value="Unassembled WGS sequence"/>
</dbReference>
<keyword evidence="2 3" id="KW-0496">Mitochondrion</keyword>
<dbReference type="GO" id="GO:0070681">
    <property type="term" value="P:glutaminyl-tRNAGln biosynthesis via transamidation"/>
    <property type="evidence" value="ECO:0007669"/>
    <property type="project" value="UniProtKB-UniRule"/>
</dbReference>
<accession>A0A212FDL1</accession>
<sequence length="458" mass="52359">MTMQMQYRFAINLFQKNKYIVSIRRLTSKIPITPVPTLERNQSNISKVDTNTIALLERLSLVKCDTEEGVKILEDSIAFADKILHIDTTNVDPLYTVLENENLSLRSDEITQGNCQADILKNSSVTEDDYFVAPPGNIPLHEVQSELENTKTFNDKTILVLNKPSKILSENIYLSWLTSINSKTNQTFPVYIGKDASQKNKEKHMGYIEPIIPKFDEIILQNDGAEYKLLENVKCKFNIFFPHEDLMQYFIQWQRYRKYWWSSITTTPSLFTISDMKNGDERSDVNITANFNWGSHVVETIHVQNNVEVTNNSNRSCLLVCAMGLEMALITLLMDGLTNATYYLKLHNSMAPYKISFALDNQDPKNTPTLKDLSSLLHNKLSSRDISAWLPDFTLSLQSQVRENLEMGVTYTAILGDNTLVDGIFHLLNSSTMLREQVHIYDFDSYAALLCGKQTKTK</sequence>
<evidence type="ECO:0000256" key="2">
    <source>
        <dbReference type="ARBA" id="ARBA00023128"/>
    </source>
</evidence>
<dbReference type="SUPFAM" id="SSF141000">
    <property type="entry name" value="Glu-tRNAGln amidotransferase C subunit"/>
    <property type="match status" value="1"/>
</dbReference>
<dbReference type="PANTHER" id="PTHR15004">
    <property type="entry name" value="GLUTAMYL-TRNA(GLN) AMIDOTRANSFERASE SUBUNIT C, MITOCHONDRIAL"/>
    <property type="match status" value="1"/>
</dbReference>
<dbReference type="GO" id="GO:0050567">
    <property type="term" value="F:glutaminyl-tRNA synthase (glutamine-hydrolyzing) activity"/>
    <property type="evidence" value="ECO:0007669"/>
    <property type="project" value="UniProtKB-UniRule"/>
</dbReference>
<keyword evidence="1 3" id="KW-0547">Nucleotide-binding</keyword>
<proteinExistence type="inferred from homology"/>
<keyword evidence="3" id="KW-0436">Ligase</keyword>
<dbReference type="PANTHER" id="PTHR15004:SF0">
    <property type="entry name" value="GLUTAMYL-TRNA(GLN) AMIDOTRANSFERASE SUBUNIT C, MITOCHONDRIAL"/>
    <property type="match status" value="1"/>
</dbReference>
<keyword evidence="3" id="KW-0648">Protein biosynthesis</keyword>
<dbReference type="InterPro" id="IPR045864">
    <property type="entry name" value="aa-tRNA-synth_II/BPL/LPL"/>
</dbReference>
<dbReference type="GO" id="GO:0032543">
    <property type="term" value="P:mitochondrial translation"/>
    <property type="evidence" value="ECO:0007669"/>
    <property type="project" value="UniProtKB-UniRule"/>
</dbReference>
<dbReference type="AlphaFoldDB" id="A0A212FDL1"/>
<evidence type="ECO:0000256" key="1">
    <source>
        <dbReference type="ARBA" id="ARBA00022741"/>
    </source>
</evidence>
<dbReference type="Gene3D" id="3.40.50.800">
    <property type="entry name" value="Anticodon-binding domain"/>
    <property type="match status" value="1"/>
</dbReference>
<dbReference type="EC" id="6.3.5.-" evidence="3"/>
<comment type="function">
    <text evidence="3">Allows the formation of correctly charged Gln-tRNA(Gln) through the transamidation of misacylated Glu-tRNA(Gln) in the mitochondria. The reaction takes place in the presence of glutamine and ATP through an activated gamma-phospho-Glu-tRNA(Gln).</text>
</comment>
<dbReference type="Gene3D" id="3.30.930.10">
    <property type="entry name" value="Bira Bifunctional Protein, Domain 2"/>
    <property type="match status" value="1"/>
</dbReference>
<evidence type="ECO:0000256" key="3">
    <source>
        <dbReference type="HAMAP-Rule" id="MF_03149"/>
    </source>
</evidence>
<keyword evidence="5" id="KW-1185">Reference proteome</keyword>
<dbReference type="InParanoid" id="A0A212FDL1"/>
<keyword evidence="3" id="KW-0067">ATP-binding</keyword>
<protein>
    <recommendedName>
        <fullName evidence="3">Glutamyl-tRNA(Gln) amidotransferase subunit C, mitochondrial</fullName>
        <shortName evidence="3">Glu-AdT subunit C</shortName>
        <ecNumber evidence="3">6.3.5.-</ecNumber>
    </recommendedName>
</protein>
<comment type="subcellular location">
    <subcellularLocation>
        <location evidence="3">Mitochondrion</location>
    </subcellularLocation>
</comment>
<dbReference type="GO" id="GO:0006450">
    <property type="term" value="P:regulation of translational fidelity"/>
    <property type="evidence" value="ECO:0007669"/>
    <property type="project" value="InterPro"/>
</dbReference>
<evidence type="ECO:0000313" key="5">
    <source>
        <dbReference type="Proteomes" id="UP000007151"/>
    </source>
</evidence>
<dbReference type="eggNOG" id="KOG2298">
    <property type="taxonomic scope" value="Eukaryota"/>
</dbReference>
<comment type="catalytic activity">
    <reaction evidence="3">
        <text>L-glutamyl-tRNA(Gln) + L-glutamine + ATP + H2O = L-glutaminyl-tRNA(Gln) + L-glutamate + ADP + phosphate + H(+)</text>
        <dbReference type="Rhea" id="RHEA:17521"/>
        <dbReference type="Rhea" id="RHEA-COMP:9681"/>
        <dbReference type="Rhea" id="RHEA-COMP:9684"/>
        <dbReference type="ChEBI" id="CHEBI:15377"/>
        <dbReference type="ChEBI" id="CHEBI:15378"/>
        <dbReference type="ChEBI" id="CHEBI:29985"/>
        <dbReference type="ChEBI" id="CHEBI:30616"/>
        <dbReference type="ChEBI" id="CHEBI:43474"/>
        <dbReference type="ChEBI" id="CHEBI:58359"/>
        <dbReference type="ChEBI" id="CHEBI:78520"/>
        <dbReference type="ChEBI" id="CHEBI:78521"/>
        <dbReference type="ChEBI" id="CHEBI:456216"/>
    </reaction>
</comment>
<dbReference type="EMBL" id="AGBW02009056">
    <property type="protein sequence ID" value="OWR51787.1"/>
    <property type="molecule type" value="Genomic_DNA"/>
</dbReference>
<dbReference type="STRING" id="278856.A0A212FDL1"/>
<organism evidence="4 5">
    <name type="scientific">Danaus plexippus plexippus</name>
    <dbReference type="NCBI Taxonomy" id="278856"/>
    <lineage>
        <taxon>Eukaryota</taxon>
        <taxon>Metazoa</taxon>
        <taxon>Ecdysozoa</taxon>
        <taxon>Arthropoda</taxon>
        <taxon>Hexapoda</taxon>
        <taxon>Insecta</taxon>
        <taxon>Pterygota</taxon>
        <taxon>Neoptera</taxon>
        <taxon>Endopterygota</taxon>
        <taxon>Lepidoptera</taxon>
        <taxon>Glossata</taxon>
        <taxon>Ditrysia</taxon>
        <taxon>Papilionoidea</taxon>
        <taxon>Nymphalidae</taxon>
        <taxon>Danainae</taxon>
        <taxon>Danaini</taxon>
        <taxon>Danaina</taxon>
        <taxon>Danaus</taxon>
        <taxon>Danaus</taxon>
    </lineage>
</organism>
<dbReference type="GO" id="GO:0005739">
    <property type="term" value="C:mitochondrion"/>
    <property type="evidence" value="ECO:0007669"/>
    <property type="project" value="UniProtKB-SubCell"/>
</dbReference>
<comment type="caution">
    <text evidence="4">The sequence shown here is derived from an EMBL/GenBank/DDBJ whole genome shotgun (WGS) entry which is preliminary data.</text>
</comment>
<evidence type="ECO:0000313" key="4">
    <source>
        <dbReference type="EMBL" id="OWR51787.1"/>
    </source>
</evidence>
<dbReference type="GO" id="GO:0005524">
    <property type="term" value="F:ATP binding"/>
    <property type="evidence" value="ECO:0007669"/>
    <property type="project" value="UniProtKB-KW"/>
</dbReference>
<dbReference type="InterPro" id="IPR036113">
    <property type="entry name" value="Asp/Glu-ADT_sf_sub_c"/>
</dbReference>